<organism evidence="1 2">
    <name type="scientific">Penicillium desertorum</name>
    <dbReference type="NCBI Taxonomy" id="1303715"/>
    <lineage>
        <taxon>Eukaryota</taxon>
        <taxon>Fungi</taxon>
        <taxon>Dikarya</taxon>
        <taxon>Ascomycota</taxon>
        <taxon>Pezizomycotina</taxon>
        <taxon>Eurotiomycetes</taxon>
        <taxon>Eurotiomycetidae</taxon>
        <taxon>Eurotiales</taxon>
        <taxon>Aspergillaceae</taxon>
        <taxon>Penicillium</taxon>
    </lineage>
</organism>
<dbReference type="Proteomes" id="UP001147760">
    <property type="component" value="Unassembled WGS sequence"/>
</dbReference>
<proteinExistence type="predicted"/>
<reference evidence="1" key="2">
    <citation type="journal article" date="2023" name="IMA Fungus">
        <title>Comparative genomic study of the Penicillium genus elucidates a diverse pangenome and 15 lateral gene transfer events.</title>
        <authorList>
            <person name="Petersen C."/>
            <person name="Sorensen T."/>
            <person name="Nielsen M.R."/>
            <person name="Sondergaard T.E."/>
            <person name="Sorensen J.L."/>
            <person name="Fitzpatrick D.A."/>
            <person name="Frisvad J.C."/>
            <person name="Nielsen K.L."/>
        </authorList>
    </citation>
    <scope>NUCLEOTIDE SEQUENCE</scope>
    <source>
        <strain evidence="1">IBT 17660</strain>
    </source>
</reference>
<comment type="caution">
    <text evidence="1">The sequence shown here is derived from an EMBL/GenBank/DDBJ whole genome shotgun (WGS) entry which is preliminary data.</text>
</comment>
<reference evidence="1" key="1">
    <citation type="submission" date="2022-12" db="EMBL/GenBank/DDBJ databases">
        <authorList>
            <person name="Petersen C."/>
        </authorList>
    </citation>
    <scope>NUCLEOTIDE SEQUENCE</scope>
    <source>
        <strain evidence="1">IBT 17660</strain>
    </source>
</reference>
<dbReference type="EMBL" id="JAPWDO010000005">
    <property type="protein sequence ID" value="KAJ5471523.1"/>
    <property type="molecule type" value="Genomic_DNA"/>
</dbReference>
<keyword evidence="2" id="KW-1185">Reference proteome</keyword>
<gene>
    <name evidence="1" type="ORF">N7530_008880</name>
</gene>
<sequence>MLHLMLQLLEHPFLPHWRLANGNHISRVGLSSKIPVAKAPFIYSKTEELVWKWEQSKLCGQSINIRLSFTMLPRGHPPNKADSREEFVSIENGVVHVLPQAQLTNLEHHNYQIRVLETAQSANLKIILLSAKKGKQAKGLRASLFRFQHCILEKVPPFFNTWSTEFWVSDSVVIDSKSIEEAELILKSLRPERLDETAYVCVGLPVTTFGPLFNTLISKLNASAASFEYSNSFIWIYSAVDPTNFKINGGESDRSTNHSVSSMLKRMGGKSWLVRAKFMFRLEMSSRVKAVILAELLEVSHIQITSSHKPITHFTHS</sequence>
<accession>A0A9W9WQ19</accession>
<dbReference type="OrthoDB" id="4324442at2759"/>
<evidence type="ECO:0000313" key="1">
    <source>
        <dbReference type="EMBL" id="KAJ5471523.1"/>
    </source>
</evidence>
<evidence type="ECO:0000313" key="2">
    <source>
        <dbReference type="Proteomes" id="UP001147760"/>
    </source>
</evidence>
<name>A0A9W9WQ19_9EURO</name>
<protein>
    <submittedName>
        <fullName evidence="1">Uncharacterized protein</fullName>
    </submittedName>
</protein>
<dbReference type="AlphaFoldDB" id="A0A9W9WQ19"/>